<keyword evidence="2" id="KW-0238">DNA-binding</keyword>
<dbReference type="GO" id="GO:0000976">
    <property type="term" value="F:transcription cis-regulatory region binding"/>
    <property type="evidence" value="ECO:0007669"/>
    <property type="project" value="TreeGrafter"/>
</dbReference>
<accession>A0A0F6YP91</accession>
<keyword evidence="6" id="KW-1185">Reference proteome</keyword>
<organism evidence="5 6">
    <name type="scientific">Sandaracinus amylolyticus</name>
    <dbReference type="NCBI Taxonomy" id="927083"/>
    <lineage>
        <taxon>Bacteria</taxon>
        <taxon>Pseudomonadati</taxon>
        <taxon>Myxococcota</taxon>
        <taxon>Polyangia</taxon>
        <taxon>Polyangiales</taxon>
        <taxon>Sandaracinaceae</taxon>
        <taxon>Sandaracinus</taxon>
    </lineage>
</organism>
<evidence type="ECO:0000256" key="3">
    <source>
        <dbReference type="ARBA" id="ARBA00023163"/>
    </source>
</evidence>
<dbReference type="InterPro" id="IPR018060">
    <property type="entry name" value="HTH_AraC"/>
</dbReference>
<dbReference type="Pfam" id="PF12833">
    <property type="entry name" value="HTH_18"/>
    <property type="match status" value="1"/>
</dbReference>
<evidence type="ECO:0000259" key="4">
    <source>
        <dbReference type="PROSITE" id="PS01124"/>
    </source>
</evidence>
<dbReference type="Gene3D" id="1.10.10.60">
    <property type="entry name" value="Homeodomain-like"/>
    <property type="match status" value="1"/>
</dbReference>
<evidence type="ECO:0000313" key="6">
    <source>
        <dbReference type="Proteomes" id="UP000034883"/>
    </source>
</evidence>
<dbReference type="EMBL" id="CP011125">
    <property type="protein sequence ID" value="AKF11238.1"/>
    <property type="molecule type" value="Genomic_DNA"/>
</dbReference>
<dbReference type="Pfam" id="PF12625">
    <property type="entry name" value="Arabinose_bd"/>
    <property type="match status" value="1"/>
</dbReference>
<dbReference type="PANTHER" id="PTHR47894">
    <property type="entry name" value="HTH-TYPE TRANSCRIPTIONAL REGULATOR GADX"/>
    <property type="match status" value="1"/>
</dbReference>
<gene>
    <name evidence="5" type="ORF">DB32_008387</name>
</gene>
<keyword evidence="1" id="KW-0805">Transcription regulation</keyword>
<reference evidence="5 6" key="1">
    <citation type="submission" date="2015-03" db="EMBL/GenBank/DDBJ databases">
        <title>Genome assembly of Sandaracinus amylolyticus DSM 53668.</title>
        <authorList>
            <person name="Sharma G."/>
            <person name="Subramanian S."/>
        </authorList>
    </citation>
    <scope>NUCLEOTIDE SEQUENCE [LARGE SCALE GENOMIC DNA]</scope>
    <source>
        <strain evidence="5 6">DSM 53668</strain>
    </source>
</reference>
<dbReference type="PROSITE" id="PS01124">
    <property type="entry name" value="HTH_ARAC_FAMILY_2"/>
    <property type="match status" value="1"/>
</dbReference>
<dbReference type="SUPFAM" id="SSF46689">
    <property type="entry name" value="Homeodomain-like"/>
    <property type="match status" value="1"/>
</dbReference>
<dbReference type="InterPro" id="IPR020449">
    <property type="entry name" value="Tscrpt_reg_AraC-type_HTH"/>
</dbReference>
<dbReference type="AlphaFoldDB" id="A0A0F6YP91"/>
<dbReference type="Proteomes" id="UP000034883">
    <property type="component" value="Chromosome"/>
</dbReference>
<dbReference type="GO" id="GO:0003700">
    <property type="term" value="F:DNA-binding transcription factor activity"/>
    <property type="evidence" value="ECO:0007669"/>
    <property type="project" value="InterPro"/>
</dbReference>
<dbReference type="STRING" id="927083.DB32_008387"/>
<keyword evidence="3" id="KW-0804">Transcription</keyword>
<dbReference type="InterPro" id="IPR032687">
    <property type="entry name" value="AraC-type_N"/>
</dbReference>
<dbReference type="InterPro" id="IPR009057">
    <property type="entry name" value="Homeodomain-like_sf"/>
</dbReference>
<protein>
    <submittedName>
        <fullName evidence="5">Transcriptional regulator, AraC family protein</fullName>
    </submittedName>
</protein>
<name>A0A0F6YP91_9BACT</name>
<feature type="domain" description="HTH araC/xylS-type" evidence="4">
    <location>
        <begin position="244"/>
        <end position="341"/>
    </location>
</feature>
<dbReference type="PRINTS" id="PR00032">
    <property type="entry name" value="HTHARAC"/>
</dbReference>
<evidence type="ECO:0000256" key="1">
    <source>
        <dbReference type="ARBA" id="ARBA00023015"/>
    </source>
</evidence>
<evidence type="ECO:0000256" key="2">
    <source>
        <dbReference type="ARBA" id="ARBA00023125"/>
    </source>
</evidence>
<evidence type="ECO:0000313" key="5">
    <source>
        <dbReference type="EMBL" id="AKF11238.1"/>
    </source>
</evidence>
<dbReference type="KEGG" id="samy:DB32_008387"/>
<sequence>MTDDASTPDLPRQPTTWGRTLAAMLDRSRALGLDPDALRRALGVDETVLRDPDGRVPLTALYDLVERVIDDTGDPHAHLRLAQQLDVEAFDALGLLVMSSPTFGVALERTLEYQRVFAEGERYDAITTERAVHVRYVPWGPPRPAHVAMADVFARDLAVNVAMVTGAPIPGVQVRLRRSTPSDPARWEALLGVRAELDAPVDEVVLPKDALDVAIPRADAVLARFFARYLDARLAKLPAPSWTARAERAIEELLPRGEPTLAALARRMHASPRTLQRRLDDERTTFGALLDAVRRSRALALVEAGVSIAEVAWMLGYSEPSAFHRAFRRWTGETPATWRARRS</sequence>
<dbReference type="PANTHER" id="PTHR47894:SF1">
    <property type="entry name" value="HTH-TYPE TRANSCRIPTIONAL REGULATOR VQSM"/>
    <property type="match status" value="1"/>
</dbReference>
<proteinExistence type="predicted"/>
<dbReference type="GO" id="GO:0005829">
    <property type="term" value="C:cytosol"/>
    <property type="evidence" value="ECO:0007669"/>
    <property type="project" value="TreeGrafter"/>
</dbReference>
<dbReference type="SMART" id="SM00342">
    <property type="entry name" value="HTH_ARAC"/>
    <property type="match status" value="1"/>
</dbReference>